<dbReference type="AlphaFoldDB" id="A0A9B0U9S2"/>
<proteinExistence type="inferred from homology"/>
<name>A0A9B0U9S2_CHRAS</name>
<dbReference type="InterPro" id="IPR015419">
    <property type="entry name" value="CTAG/Pcc1"/>
</dbReference>
<protein>
    <submittedName>
        <fullName evidence="4">EKC/KEOPS complex subunit LAGE3-like</fullName>
    </submittedName>
</protein>
<dbReference type="GeneID" id="102822557"/>
<evidence type="ECO:0000313" key="3">
    <source>
        <dbReference type="Proteomes" id="UP000504623"/>
    </source>
</evidence>
<keyword evidence="3" id="KW-1185">Reference proteome</keyword>
<dbReference type="RefSeq" id="XP_006876913.1">
    <property type="nucleotide sequence ID" value="XM_006876851.1"/>
</dbReference>
<reference evidence="4" key="1">
    <citation type="submission" date="2025-08" db="UniProtKB">
        <authorList>
            <consortium name="RefSeq"/>
        </authorList>
    </citation>
    <scope>IDENTIFICATION</scope>
    <source>
        <tissue evidence="4">Spleen</tissue>
    </source>
</reference>
<dbReference type="GO" id="GO:0000408">
    <property type="term" value="C:EKC/KEOPS complex"/>
    <property type="evidence" value="ECO:0007669"/>
    <property type="project" value="TreeGrafter"/>
</dbReference>
<accession>A0A9B0U9S2</accession>
<sequence length="165" mass="17660">MSSEGEDRGAAWGVAESDGDLTNAPGQDEANAPRGANEAREGGPIGIAPQPPQGMHGLWARAASGPEIGAPAPQMLQYTLTVPFRTNVEAEIARGSLVRQMNIHVQVYAEIMVTGNVLAIRLIAEDPVELRICITHCLDHLSMVVRALQPFVPPFGCRPRRGEGF</sequence>
<gene>
    <name evidence="4" type="primary">LOC102822557</name>
</gene>
<dbReference type="Pfam" id="PF09341">
    <property type="entry name" value="Pcc1"/>
    <property type="match status" value="1"/>
</dbReference>
<organism evidence="3 4">
    <name type="scientific">Chrysochloris asiatica</name>
    <name type="common">Cape golden mole</name>
    <dbReference type="NCBI Taxonomy" id="185453"/>
    <lineage>
        <taxon>Eukaryota</taxon>
        <taxon>Metazoa</taxon>
        <taxon>Chordata</taxon>
        <taxon>Craniata</taxon>
        <taxon>Vertebrata</taxon>
        <taxon>Euteleostomi</taxon>
        <taxon>Mammalia</taxon>
        <taxon>Eutheria</taxon>
        <taxon>Afrotheria</taxon>
        <taxon>Chrysochloridae</taxon>
        <taxon>Chrysochlorinae</taxon>
        <taxon>Chrysochloris</taxon>
    </lineage>
</organism>
<dbReference type="GO" id="GO:0070525">
    <property type="term" value="P:tRNA threonylcarbamoyladenosine metabolic process"/>
    <property type="evidence" value="ECO:0007669"/>
    <property type="project" value="TreeGrafter"/>
</dbReference>
<evidence type="ECO:0000313" key="4">
    <source>
        <dbReference type="RefSeq" id="XP_006876913.1"/>
    </source>
</evidence>
<comment type="similarity">
    <text evidence="1">Belongs to the CTAG/PCC1 family.</text>
</comment>
<dbReference type="OrthoDB" id="9749796at2759"/>
<dbReference type="PANTHER" id="PTHR31283">
    <property type="entry name" value="EKC/KEOPS COMPLEX SUBUNIT PCC1 FAMILY MEMBER"/>
    <property type="match status" value="1"/>
</dbReference>
<dbReference type="Proteomes" id="UP000504623">
    <property type="component" value="Unplaced"/>
</dbReference>
<dbReference type="PANTHER" id="PTHR31283:SF5">
    <property type="entry name" value="EKC_KEOPS COMPLEX SUBUNIT LAGE3"/>
    <property type="match status" value="1"/>
</dbReference>
<evidence type="ECO:0000256" key="2">
    <source>
        <dbReference type="SAM" id="MobiDB-lite"/>
    </source>
</evidence>
<evidence type="ECO:0000256" key="1">
    <source>
        <dbReference type="ARBA" id="ARBA00007073"/>
    </source>
</evidence>
<feature type="region of interest" description="Disordered" evidence="2">
    <location>
        <begin position="1"/>
        <end position="58"/>
    </location>
</feature>
<dbReference type="Gene3D" id="3.30.310.50">
    <property type="entry name" value="Alpha-D-phosphohexomutase, C-terminal domain"/>
    <property type="match status" value="1"/>
</dbReference>